<evidence type="ECO:0000313" key="3">
    <source>
        <dbReference type="Proteomes" id="UP000585272"/>
    </source>
</evidence>
<name>A0A840I8W8_9ACTN</name>
<dbReference type="InterPro" id="IPR053714">
    <property type="entry name" value="Iso_Racemase_Enz_sf"/>
</dbReference>
<dbReference type="RefSeq" id="WP_183339419.1">
    <property type="nucleotide sequence ID" value="NZ_JACHNU010000001.1"/>
</dbReference>
<keyword evidence="3" id="KW-1185">Reference proteome</keyword>
<comment type="caution">
    <text evidence="2">The sequence shown here is derived from an EMBL/GenBank/DDBJ whole genome shotgun (WGS) entry which is preliminary data.</text>
</comment>
<dbReference type="EMBL" id="JACHNU010000001">
    <property type="protein sequence ID" value="MBB4661337.1"/>
    <property type="molecule type" value="Genomic_DNA"/>
</dbReference>
<gene>
    <name evidence="2" type="ORF">BDZ31_000910</name>
</gene>
<keyword evidence="2" id="KW-0413">Isomerase</keyword>
<protein>
    <submittedName>
        <fullName evidence="2">Allantoin racemase</fullName>
        <ecNumber evidence="2">5.1.99.3</ecNumber>
    </submittedName>
</protein>
<dbReference type="GO" id="GO:0047653">
    <property type="term" value="F:allantoin racemase activity"/>
    <property type="evidence" value="ECO:0007669"/>
    <property type="project" value="UniProtKB-EC"/>
</dbReference>
<dbReference type="EC" id="5.1.99.3" evidence="2"/>
<dbReference type="Pfam" id="PF01177">
    <property type="entry name" value="Asp_Glu_race"/>
    <property type="match status" value="1"/>
</dbReference>
<dbReference type="Gene3D" id="3.40.50.12500">
    <property type="match status" value="1"/>
</dbReference>
<dbReference type="InterPro" id="IPR015942">
    <property type="entry name" value="Asp/Glu/hydantoin_racemase"/>
</dbReference>
<organism evidence="2 3">
    <name type="scientific">Conexibacter arvalis</name>
    <dbReference type="NCBI Taxonomy" id="912552"/>
    <lineage>
        <taxon>Bacteria</taxon>
        <taxon>Bacillati</taxon>
        <taxon>Actinomycetota</taxon>
        <taxon>Thermoleophilia</taxon>
        <taxon>Solirubrobacterales</taxon>
        <taxon>Conexibacteraceae</taxon>
        <taxon>Conexibacter</taxon>
    </lineage>
</organism>
<evidence type="ECO:0000256" key="1">
    <source>
        <dbReference type="ARBA" id="ARBA00038414"/>
    </source>
</evidence>
<dbReference type="Proteomes" id="UP000585272">
    <property type="component" value="Unassembled WGS sequence"/>
</dbReference>
<accession>A0A840I8W8</accession>
<comment type="similarity">
    <text evidence="1">Belongs to the HyuE racemase family.</text>
</comment>
<dbReference type="AlphaFoldDB" id="A0A840I8W8"/>
<dbReference type="GO" id="GO:0047661">
    <property type="term" value="F:amino-acid racemase activity"/>
    <property type="evidence" value="ECO:0007669"/>
    <property type="project" value="InterPro"/>
</dbReference>
<reference evidence="2 3" key="1">
    <citation type="submission" date="2020-08" db="EMBL/GenBank/DDBJ databases">
        <title>Genomic Encyclopedia of Archaeal and Bacterial Type Strains, Phase II (KMG-II): from individual species to whole genera.</title>
        <authorList>
            <person name="Goeker M."/>
        </authorList>
    </citation>
    <scope>NUCLEOTIDE SEQUENCE [LARGE SCALE GENOMIC DNA]</scope>
    <source>
        <strain evidence="2 3">DSM 23288</strain>
    </source>
</reference>
<evidence type="ECO:0000313" key="2">
    <source>
        <dbReference type="EMBL" id="MBB4661337.1"/>
    </source>
</evidence>
<sequence length="242" mass="24961">MRIRYVNPVGSDAIDAYFARQLAGAGGADAEIEVVHAQAGADSDSPFLPPATASHGAILEALAKAQADGCDAAVIGCSGDPTLLEARRAFEIPVTAPLDSALHLAAQLHQRVAILVADGFEAAILFKDLARLYGLDHLVAEVHTIPMDYPETHGGADHEAETMAVIERHREVLSGRALELARGSVERGAGVVYAGCTFWTGEMLDPFRAALGVPVLDPGRGAVAMAAAAVRAKAGIPAGAAA</sequence>
<proteinExistence type="inferred from homology"/>